<dbReference type="Proteomes" id="UP000237105">
    <property type="component" value="Unassembled WGS sequence"/>
</dbReference>
<reference evidence="3" key="1">
    <citation type="submission" date="2016-06" db="EMBL/GenBank/DDBJ databases">
        <title>Parallel loss of symbiosis genes in relatives of nitrogen-fixing non-legume Parasponia.</title>
        <authorList>
            <person name="Van Velzen R."/>
            <person name="Holmer R."/>
            <person name="Bu F."/>
            <person name="Rutten L."/>
            <person name="Van Zeijl A."/>
            <person name="Liu W."/>
            <person name="Santuari L."/>
            <person name="Cao Q."/>
            <person name="Sharma T."/>
            <person name="Shen D."/>
            <person name="Roswanjaya Y."/>
            <person name="Wardhani T."/>
            <person name="Kalhor M.S."/>
            <person name="Jansen J."/>
            <person name="Van den Hoogen J."/>
            <person name="Gungor B."/>
            <person name="Hartog M."/>
            <person name="Hontelez J."/>
            <person name="Verver J."/>
            <person name="Yang W.-C."/>
            <person name="Schijlen E."/>
            <person name="Repin R."/>
            <person name="Schilthuizen M."/>
            <person name="Schranz E."/>
            <person name="Heidstra R."/>
            <person name="Miyata K."/>
            <person name="Fedorova E."/>
            <person name="Kohlen W."/>
            <person name="Bisseling T."/>
            <person name="Smit S."/>
            <person name="Geurts R."/>
        </authorList>
    </citation>
    <scope>NUCLEOTIDE SEQUENCE [LARGE SCALE GENOMIC DNA]</scope>
    <source>
        <strain evidence="3">cv. WU1-14</strain>
    </source>
</reference>
<comment type="caution">
    <text evidence="2">The sequence shown here is derived from an EMBL/GenBank/DDBJ whole genome shotgun (WGS) entry which is preliminary data.</text>
</comment>
<dbReference type="EMBL" id="JXTB01000369">
    <property type="protein sequence ID" value="PON43552.1"/>
    <property type="molecule type" value="Genomic_DNA"/>
</dbReference>
<gene>
    <name evidence="2" type="ORF">PanWU01x14_273250</name>
</gene>
<evidence type="ECO:0000313" key="3">
    <source>
        <dbReference type="Proteomes" id="UP000237105"/>
    </source>
</evidence>
<proteinExistence type="predicted"/>
<keyword evidence="1" id="KW-0472">Membrane</keyword>
<sequence length="95" mass="10531">MGQLIPAMAGQRGGLGWTRVGRSTMDYYGLKLNFTHATTIVNVFWGFVTLLLLLLQFIMDTFIVLALVAIGMSGHSTLLGSLTAEYGTIKFKRMW</sequence>
<feature type="transmembrane region" description="Helical" evidence="1">
    <location>
        <begin position="62"/>
        <end position="84"/>
    </location>
</feature>
<evidence type="ECO:0000256" key="1">
    <source>
        <dbReference type="SAM" id="Phobius"/>
    </source>
</evidence>
<keyword evidence="1" id="KW-0812">Transmembrane</keyword>
<accession>A0A2P5B419</accession>
<dbReference type="AlphaFoldDB" id="A0A2P5B419"/>
<protein>
    <submittedName>
        <fullName evidence="2">Uncharacterized protein</fullName>
    </submittedName>
</protein>
<feature type="transmembrane region" description="Helical" evidence="1">
    <location>
        <begin position="34"/>
        <end position="55"/>
    </location>
</feature>
<organism evidence="2 3">
    <name type="scientific">Parasponia andersonii</name>
    <name type="common">Sponia andersonii</name>
    <dbReference type="NCBI Taxonomy" id="3476"/>
    <lineage>
        <taxon>Eukaryota</taxon>
        <taxon>Viridiplantae</taxon>
        <taxon>Streptophyta</taxon>
        <taxon>Embryophyta</taxon>
        <taxon>Tracheophyta</taxon>
        <taxon>Spermatophyta</taxon>
        <taxon>Magnoliopsida</taxon>
        <taxon>eudicotyledons</taxon>
        <taxon>Gunneridae</taxon>
        <taxon>Pentapetalae</taxon>
        <taxon>rosids</taxon>
        <taxon>fabids</taxon>
        <taxon>Rosales</taxon>
        <taxon>Cannabaceae</taxon>
        <taxon>Parasponia</taxon>
    </lineage>
</organism>
<name>A0A2P5B419_PARAD</name>
<keyword evidence="1" id="KW-1133">Transmembrane helix</keyword>
<evidence type="ECO:0000313" key="2">
    <source>
        <dbReference type="EMBL" id="PON43552.1"/>
    </source>
</evidence>
<keyword evidence="3" id="KW-1185">Reference proteome</keyword>